<dbReference type="InterPro" id="IPR045864">
    <property type="entry name" value="aa-tRNA-synth_II/BPL/LPL"/>
</dbReference>
<reference evidence="7" key="1">
    <citation type="submission" date="2020-06" db="EMBL/GenBank/DDBJ databases">
        <title>WGS assembly of Ceratodon purpureus strain R40.</title>
        <authorList>
            <person name="Carey S.B."/>
            <person name="Jenkins J."/>
            <person name="Shu S."/>
            <person name="Lovell J.T."/>
            <person name="Sreedasyam A."/>
            <person name="Maumus F."/>
            <person name="Tiley G.P."/>
            <person name="Fernandez-Pozo N."/>
            <person name="Barry K."/>
            <person name="Chen C."/>
            <person name="Wang M."/>
            <person name="Lipzen A."/>
            <person name="Daum C."/>
            <person name="Saski C.A."/>
            <person name="Payton A.C."/>
            <person name="Mcbreen J.C."/>
            <person name="Conrad R.E."/>
            <person name="Kollar L.M."/>
            <person name="Olsson S."/>
            <person name="Huttunen S."/>
            <person name="Landis J.B."/>
            <person name="Wickett N.J."/>
            <person name="Johnson M.G."/>
            <person name="Rensing S.A."/>
            <person name="Grimwood J."/>
            <person name="Schmutz J."/>
            <person name="Mcdaniel S.F."/>
        </authorList>
    </citation>
    <scope>NUCLEOTIDE SEQUENCE</scope>
    <source>
        <strain evidence="7">R40</strain>
    </source>
</reference>
<dbReference type="InterPro" id="IPR004143">
    <property type="entry name" value="BPL_LPL_catalytic"/>
</dbReference>
<evidence type="ECO:0000256" key="1">
    <source>
        <dbReference type="ARBA" id="ARBA00004821"/>
    </source>
</evidence>
<dbReference type="SUPFAM" id="SSF55681">
    <property type="entry name" value="Class II aaRS and biotin synthetases"/>
    <property type="match status" value="1"/>
</dbReference>
<dbReference type="EC" id="2.3.1.181" evidence="3"/>
<protein>
    <recommendedName>
        <fullName evidence="3">lipoyl(octanoyl) transferase</fullName>
        <ecNumber evidence="3">2.3.1.181</ecNumber>
    </recommendedName>
</protein>
<dbReference type="GO" id="GO:0033819">
    <property type="term" value="F:lipoyl(octanoyl) transferase activity"/>
    <property type="evidence" value="ECO:0007669"/>
    <property type="project" value="UniProtKB-EC"/>
</dbReference>
<dbReference type="PROSITE" id="PS51733">
    <property type="entry name" value="BPL_LPL_CATALYTIC"/>
    <property type="match status" value="1"/>
</dbReference>
<feature type="domain" description="BPL/LPL catalytic" evidence="6">
    <location>
        <begin position="115"/>
        <end position="305"/>
    </location>
</feature>
<keyword evidence="8" id="KW-1185">Reference proteome</keyword>
<gene>
    <name evidence="7" type="ORF">KC19_8G132100</name>
</gene>
<dbReference type="EMBL" id="CM026429">
    <property type="protein sequence ID" value="KAG0564700.1"/>
    <property type="molecule type" value="Genomic_DNA"/>
</dbReference>
<evidence type="ECO:0000259" key="6">
    <source>
        <dbReference type="PROSITE" id="PS51733"/>
    </source>
</evidence>
<dbReference type="EMBL" id="CM026429">
    <property type="protein sequence ID" value="KAG0564699.1"/>
    <property type="molecule type" value="Genomic_DNA"/>
</dbReference>
<evidence type="ECO:0000256" key="5">
    <source>
        <dbReference type="ARBA" id="ARBA00023315"/>
    </source>
</evidence>
<dbReference type="Gene3D" id="3.30.930.10">
    <property type="entry name" value="Bira Bifunctional Protein, Domain 2"/>
    <property type="match status" value="1"/>
</dbReference>
<dbReference type="EMBL" id="CM026429">
    <property type="protein sequence ID" value="KAG0564698.1"/>
    <property type="molecule type" value="Genomic_DNA"/>
</dbReference>
<dbReference type="NCBIfam" id="NF010925">
    <property type="entry name" value="PRK14345.1"/>
    <property type="match status" value="1"/>
</dbReference>
<dbReference type="PROSITE" id="PS01313">
    <property type="entry name" value="LIPB"/>
    <property type="match status" value="1"/>
</dbReference>
<evidence type="ECO:0000313" key="7">
    <source>
        <dbReference type="EMBL" id="KAG0564700.1"/>
    </source>
</evidence>
<dbReference type="NCBIfam" id="TIGR00214">
    <property type="entry name" value="lipB"/>
    <property type="match status" value="1"/>
</dbReference>
<evidence type="ECO:0000256" key="4">
    <source>
        <dbReference type="ARBA" id="ARBA00022679"/>
    </source>
</evidence>
<keyword evidence="5" id="KW-0012">Acyltransferase</keyword>
<comment type="caution">
    <text evidence="7">The sequence shown here is derived from an EMBL/GenBank/DDBJ whole genome shotgun (WGS) entry which is preliminary data.</text>
</comment>
<organism evidence="7 8">
    <name type="scientific">Ceratodon purpureus</name>
    <name type="common">Fire moss</name>
    <name type="synonym">Dicranum purpureum</name>
    <dbReference type="NCBI Taxonomy" id="3225"/>
    <lineage>
        <taxon>Eukaryota</taxon>
        <taxon>Viridiplantae</taxon>
        <taxon>Streptophyta</taxon>
        <taxon>Embryophyta</taxon>
        <taxon>Bryophyta</taxon>
        <taxon>Bryophytina</taxon>
        <taxon>Bryopsida</taxon>
        <taxon>Dicranidae</taxon>
        <taxon>Pseudoditrichales</taxon>
        <taxon>Ditrichaceae</taxon>
        <taxon>Ceratodon</taxon>
    </lineage>
</organism>
<evidence type="ECO:0000256" key="2">
    <source>
        <dbReference type="ARBA" id="ARBA00007907"/>
    </source>
</evidence>
<comment type="similarity">
    <text evidence="2">Belongs to the LipB family.</text>
</comment>
<dbReference type="GO" id="GO:0009249">
    <property type="term" value="P:protein lipoylation"/>
    <property type="evidence" value="ECO:0007669"/>
    <property type="project" value="InterPro"/>
</dbReference>
<proteinExistence type="inferred from homology"/>
<dbReference type="Pfam" id="PF21948">
    <property type="entry name" value="LplA-B_cat"/>
    <property type="match status" value="1"/>
</dbReference>
<dbReference type="Proteomes" id="UP000822688">
    <property type="component" value="Chromosome 8"/>
</dbReference>
<keyword evidence="4" id="KW-0808">Transferase</keyword>
<evidence type="ECO:0000313" key="8">
    <source>
        <dbReference type="Proteomes" id="UP000822688"/>
    </source>
</evidence>
<dbReference type="PANTHER" id="PTHR10993">
    <property type="entry name" value="OCTANOYLTRANSFERASE"/>
    <property type="match status" value="1"/>
</dbReference>
<dbReference type="AlphaFoldDB" id="A0A8T0H061"/>
<dbReference type="PANTHER" id="PTHR10993:SF7">
    <property type="entry name" value="LIPOYLTRANSFERASE 2, MITOCHONDRIAL-RELATED"/>
    <property type="match status" value="1"/>
</dbReference>
<name>A0A8T0H061_CERPU</name>
<dbReference type="InterPro" id="IPR000544">
    <property type="entry name" value="Octanoyltransferase"/>
</dbReference>
<dbReference type="HAMAP" id="MF_00013">
    <property type="entry name" value="LipB"/>
    <property type="match status" value="1"/>
</dbReference>
<dbReference type="CDD" id="cd16444">
    <property type="entry name" value="LipB"/>
    <property type="match status" value="1"/>
</dbReference>
<sequence>MASLLWNTFHLGVSSREFEAQSRVDLLERNTRVGIRVWNWQGLGEIRLRGGVQGCGGQRASVVWQRRAVGEVESSGGKRNCECYDQYDVRVPYVDAWQWQKLRVGEKVAMLGREEDFDDTLIILQHPPVYTLGTRSTEANLKFDVNDPSFELHRTERGGEVTYHGPGQLVMYPILNLRHHKMDLHWYLRTLEEVVIGALDKACGIQAHRIDGLTGVWVDNQKVAAVGVRVTRWITYHGVALNVTTDLTPFSNIIPCGISDYSVTSVAKILENSCESRLEMNPEGLLKLLHDCLLAEFEEKFNVHLVPPSQPGPEPVSKASVLELV</sequence>
<evidence type="ECO:0000256" key="3">
    <source>
        <dbReference type="ARBA" id="ARBA00012334"/>
    </source>
</evidence>
<comment type="pathway">
    <text evidence="1">Protein modification; protein lipoylation via endogenous pathway; protein N(6)-(lipoyl)lysine from octanoyl-[acyl-carrier-protein]: step 1/2.</text>
</comment>
<dbReference type="InterPro" id="IPR020605">
    <property type="entry name" value="Octanoyltransferase_CS"/>
</dbReference>
<accession>A0A8T0H061</accession>